<name>A0A6G8J451_9VIRU</name>
<reference evidence="1 2" key="1">
    <citation type="submission" date="2020-02" db="EMBL/GenBank/DDBJ databases">
        <title>TSPV1: a spherical archaeal virus with filaments.</title>
        <authorList>
            <person name="Hartman R."/>
            <person name="Young M."/>
            <person name="Biewenga L."/>
            <person name="Munson-McGee J."/>
            <person name="Refai M."/>
            <person name="Boyd E."/>
            <person name="Bothner B."/>
            <person name="Lawrence C.M."/>
        </authorList>
    </citation>
    <scope>NUCLEOTIDE SEQUENCE [LARGE SCALE GENOMIC DNA]</scope>
    <source>
        <strain evidence="1 2">CP001</strain>
    </source>
</reference>
<organism evidence="1 2">
    <name type="scientific">Thermoproteus spherical piliferous virus 1</name>
    <dbReference type="NCBI Taxonomy" id="2713157"/>
    <lineage>
        <taxon>Viruses</taxon>
        <taxon>Viruses incertae sedis</taxon>
        <taxon>Globuloviridae</taxon>
        <taxon>Alphaglobulovirus</taxon>
        <taxon>Alphaglobulovirus sileriense</taxon>
    </lineage>
</organism>
<dbReference type="RefSeq" id="YP_010772750.1">
    <property type="nucleotide sequence ID" value="NC_074654.1"/>
</dbReference>
<evidence type="ECO:0000313" key="2">
    <source>
        <dbReference type="Proteomes" id="UP000501040"/>
    </source>
</evidence>
<dbReference type="Proteomes" id="UP000501040">
    <property type="component" value="Genome"/>
</dbReference>
<evidence type="ECO:0000313" key="1">
    <source>
        <dbReference type="EMBL" id="QIM61629.1"/>
    </source>
</evidence>
<protein>
    <submittedName>
        <fullName evidence="1">Uncharacterized protein</fullName>
    </submittedName>
</protein>
<dbReference type="GeneID" id="80402475"/>
<sequence length="315" mass="33515">MRKIPIPLIIAAVFLVAVAIYITYTVNTAAPPIWTSAANQTINLVTPQTYFIYGTEFNRVVDGKSLTTVSQLGSRLATIAVNNTAYIPWIIVSESKVSGSIGSPDIGVGSATINLPMLLAMAYNESQLASMYGTNTICVTINGTSVTLQVNPSGAPGYIALGYVFKNSYNYLFGLEVEYYYVGKVVTANGFTWYMYLLAPMAGAATGKITLSTYACSYTTSSAIPTEVTQVGVSGYLPYVTIYYNSGYSGYTNFNFQFTQVANVTTSTTPVSVPAGSGSTIYGPGTNPMVLGVALPMEAYAFPVNNGPVQITYSP</sequence>
<proteinExistence type="predicted"/>
<accession>A0A6G8J451</accession>
<keyword evidence="2" id="KW-1185">Reference proteome</keyword>
<dbReference type="KEGG" id="vg:80402475"/>
<dbReference type="EMBL" id="MT047590">
    <property type="protein sequence ID" value="QIM61629.1"/>
    <property type="molecule type" value="Genomic_DNA"/>
</dbReference>